<dbReference type="EMBL" id="UINC01108130">
    <property type="protein sequence ID" value="SVC74005.1"/>
    <property type="molecule type" value="Genomic_DNA"/>
</dbReference>
<sequence>MLQYAVLAVLLITQICSADQFSLAPDSNVIKQIVDARLIGNYHKADQLAIQIEAQYPDLTIGYALHLGTLNTRLSWDGSDTRWDKTVANTAKKLLSLCKQPQPTHIQLARAKLDCGTAYFSLSFIAGLRGNLYQAGTSGSKAINHLENALSLDPDL</sequence>
<organism evidence="1">
    <name type="scientific">marine metagenome</name>
    <dbReference type="NCBI Taxonomy" id="408172"/>
    <lineage>
        <taxon>unclassified sequences</taxon>
        <taxon>metagenomes</taxon>
        <taxon>ecological metagenomes</taxon>
    </lineage>
</organism>
<feature type="non-terminal residue" evidence="1">
    <location>
        <position position="156"/>
    </location>
</feature>
<gene>
    <name evidence="1" type="ORF">METZ01_LOCUS326859</name>
</gene>
<evidence type="ECO:0000313" key="1">
    <source>
        <dbReference type="EMBL" id="SVC74005.1"/>
    </source>
</evidence>
<name>A0A382PMW0_9ZZZZ</name>
<protein>
    <recommendedName>
        <fullName evidence="2">Tetratricopeptide repeat protein</fullName>
    </recommendedName>
</protein>
<proteinExistence type="predicted"/>
<dbReference type="AlphaFoldDB" id="A0A382PMW0"/>
<accession>A0A382PMW0</accession>
<evidence type="ECO:0008006" key="2">
    <source>
        <dbReference type="Google" id="ProtNLM"/>
    </source>
</evidence>
<reference evidence="1" key="1">
    <citation type="submission" date="2018-05" db="EMBL/GenBank/DDBJ databases">
        <authorList>
            <person name="Lanie J.A."/>
            <person name="Ng W.-L."/>
            <person name="Kazmierczak K.M."/>
            <person name="Andrzejewski T.M."/>
            <person name="Davidsen T.M."/>
            <person name="Wayne K.J."/>
            <person name="Tettelin H."/>
            <person name="Glass J.I."/>
            <person name="Rusch D."/>
            <person name="Podicherti R."/>
            <person name="Tsui H.-C.T."/>
            <person name="Winkler M.E."/>
        </authorList>
    </citation>
    <scope>NUCLEOTIDE SEQUENCE</scope>
</reference>